<dbReference type="InterPro" id="IPR003726">
    <property type="entry name" value="HCY_dom"/>
</dbReference>
<dbReference type="GO" id="GO:0033528">
    <property type="term" value="P:S-methylmethionine cycle"/>
    <property type="evidence" value="ECO:0007669"/>
    <property type="project" value="TreeGrafter"/>
</dbReference>
<evidence type="ECO:0000256" key="5">
    <source>
        <dbReference type="PROSITE-ProRule" id="PRU00333"/>
    </source>
</evidence>
<comment type="cofactor">
    <cofactor evidence="5">
        <name>Zn(2+)</name>
        <dbReference type="ChEBI" id="CHEBI:29105"/>
    </cofactor>
</comment>
<sequence length="341" mass="34556">MPARSTATPTPAGELSAALARGVMPIDGGLSAELEAAGLDLSGDLWSARLLQADPGAIRAVHARFFRAGARVAITASYQASFEGFARHGIDASETASLLRRSVTLAREAVELSDLTGRAWVAASVGPYGAMLAGGQEYTGEYAAPGWAGRAGGGLTVAELREFHRRRLDPLLAAAPDLLALETIPAAAEAEALLLEVAGSGVPAWLALTTVTGPDGRVRTRLGEDAAEVFAMAAEVEEIVAVGVNCVDPAGATAAVRVAAAAGKPVVVYPNSGEAWDAAQRRWGGSPGLVAADVAAWVEAGARLVGGCCRVGAAEIAQLVAGLADPPPPPNSRGSGQATTR</sequence>
<organism evidence="7 8">
    <name type="scientific">Pengzhenrongella sicca</name>
    <dbReference type="NCBI Taxonomy" id="2819238"/>
    <lineage>
        <taxon>Bacteria</taxon>
        <taxon>Bacillati</taxon>
        <taxon>Actinomycetota</taxon>
        <taxon>Actinomycetes</taxon>
        <taxon>Micrococcales</taxon>
        <taxon>Pengzhenrongella</taxon>
    </lineage>
</organism>
<name>A0A8A4ZMU8_9MICO</name>
<feature type="binding site" evidence="5">
    <location>
        <position position="309"/>
    </location>
    <ligand>
        <name>Zn(2+)</name>
        <dbReference type="ChEBI" id="CHEBI:29105"/>
    </ligand>
</feature>
<dbReference type="RefSeq" id="WP_227425263.1">
    <property type="nucleotide sequence ID" value="NZ_CP071868.1"/>
</dbReference>
<protein>
    <submittedName>
        <fullName evidence="7">Homocysteine S-methyltransferase</fullName>
        <ecNumber evidence="7">2.1.1.10</ecNumber>
    </submittedName>
</protein>
<dbReference type="Pfam" id="PF02574">
    <property type="entry name" value="S-methyl_trans"/>
    <property type="match status" value="1"/>
</dbReference>
<dbReference type="SUPFAM" id="SSF82282">
    <property type="entry name" value="Homocysteine S-methyltransferase"/>
    <property type="match status" value="1"/>
</dbReference>
<keyword evidence="2 5" id="KW-0808">Transferase</keyword>
<dbReference type="Gene3D" id="3.20.20.330">
    <property type="entry name" value="Homocysteine-binding-like domain"/>
    <property type="match status" value="1"/>
</dbReference>
<keyword evidence="4 5" id="KW-0862">Zinc</keyword>
<reference evidence="7" key="1">
    <citation type="submission" date="2021-03" db="EMBL/GenBank/DDBJ databases">
        <title>Pengzhenrongella sicca gen. nov., sp. nov., a new member of suborder Micrococcineae isolated from High-Arctic tundra soil.</title>
        <authorList>
            <person name="Peng F."/>
        </authorList>
    </citation>
    <scope>NUCLEOTIDE SEQUENCE</scope>
    <source>
        <strain evidence="7">LRZ-2</strain>
    </source>
</reference>
<feature type="binding site" evidence="5">
    <location>
        <position position="308"/>
    </location>
    <ligand>
        <name>Zn(2+)</name>
        <dbReference type="ChEBI" id="CHEBI:29105"/>
    </ligand>
</feature>
<keyword evidence="3 5" id="KW-0479">Metal-binding</keyword>
<dbReference type="PANTHER" id="PTHR46015:SF1">
    <property type="entry name" value="HOMOCYSTEINE S-METHYLTRANSFERASE-LIKE ISOFORM 1"/>
    <property type="match status" value="1"/>
</dbReference>
<dbReference type="Proteomes" id="UP000663937">
    <property type="component" value="Chromosome"/>
</dbReference>
<dbReference type="EMBL" id="CP071868">
    <property type="protein sequence ID" value="QTE30888.1"/>
    <property type="molecule type" value="Genomic_DNA"/>
</dbReference>
<evidence type="ECO:0000256" key="2">
    <source>
        <dbReference type="ARBA" id="ARBA00022679"/>
    </source>
</evidence>
<dbReference type="PROSITE" id="PS50970">
    <property type="entry name" value="HCY"/>
    <property type="match status" value="1"/>
</dbReference>
<accession>A0A8A4ZMU8</accession>
<evidence type="ECO:0000259" key="6">
    <source>
        <dbReference type="PROSITE" id="PS50970"/>
    </source>
</evidence>
<dbReference type="InterPro" id="IPR051486">
    <property type="entry name" value="Hcy_S-methyltransferase"/>
</dbReference>
<dbReference type="GO" id="GO:0009086">
    <property type="term" value="P:methionine biosynthetic process"/>
    <property type="evidence" value="ECO:0007669"/>
    <property type="project" value="TreeGrafter"/>
</dbReference>
<dbReference type="PANTHER" id="PTHR46015">
    <property type="entry name" value="ZGC:172121"/>
    <property type="match status" value="1"/>
</dbReference>
<evidence type="ECO:0000256" key="1">
    <source>
        <dbReference type="ARBA" id="ARBA00022603"/>
    </source>
</evidence>
<evidence type="ECO:0000313" key="7">
    <source>
        <dbReference type="EMBL" id="QTE30888.1"/>
    </source>
</evidence>
<keyword evidence="1 5" id="KW-0489">Methyltransferase</keyword>
<feature type="binding site" evidence="5">
    <location>
        <position position="246"/>
    </location>
    <ligand>
        <name>Zn(2+)</name>
        <dbReference type="ChEBI" id="CHEBI:29105"/>
    </ligand>
</feature>
<dbReference type="InterPro" id="IPR036589">
    <property type="entry name" value="HCY_dom_sf"/>
</dbReference>
<dbReference type="KEGG" id="psic:J4E96_08170"/>
<evidence type="ECO:0000313" key="8">
    <source>
        <dbReference type="Proteomes" id="UP000663937"/>
    </source>
</evidence>
<dbReference type="EC" id="2.1.1.10" evidence="7"/>
<keyword evidence="8" id="KW-1185">Reference proteome</keyword>
<dbReference type="GO" id="GO:0008898">
    <property type="term" value="F:S-adenosylmethionine-homocysteine S-methyltransferase activity"/>
    <property type="evidence" value="ECO:0007669"/>
    <property type="project" value="TreeGrafter"/>
</dbReference>
<dbReference type="NCBIfam" id="NF007020">
    <property type="entry name" value="PRK09485.1"/>
    <property type="match status" value="1"/>
</dbReference>
<dbReference type="AlphaFoldDB" id="A0A8A4ZMU8"/>
<dbReference type="GO" id="GO:0046872">
    <property type="term" value="F:metal ion binding"/>
    <property type="evidence" value="ECO:0007669"/>
    <property type="project" value="UniProtKB-KW"/>
</dbReference>
<gene>
    <name evidence="7" type="primary">mmuM</name>
    <name evidence="7" type="ORF">J4E96_08170</name>
</gene>
<dbReference type="GO" id="GO:0032259">
    <property type="term" value="P:methylation"/>
    <property type="evidence" value="ECO:0007669"/>
    <property type="project" value="UniProtKB-KW"/>
</dbReference>
<proteinExistence type="predicted"/>
<evidence type="ECO:0000256" key="4">
    <source>
        <dbReference type="ARBA" id="ARBA00022833"/>
    </source>
</evidence>
<evidence type="ECO:0000256" key="3">
    <source>
        <dbReference type="ARBA" id="ARBA00022723"/>
    </source>
</evidence>
<feature type="domain" description="Hcy-binding" evidence="6">
    <location>
        <begin position="12"/>
        <end position="323"/>
    </location>
</feature>